<keyword evidence="3" id="KW-1185">Reference proteome</keyword>
<reference evidence="2 3" key="1">
    <citation type="submission" date="2018-08" db="EMBL/GenBank/DDBJ databases">
        <title>Wenzhouxiangella salilacus sp. nov., a novel bacterium isolated from a saline lake in Xinjiang Province, China.</title>
        <authorList>
            <person name="Han S."/>
        </authorList>
    </citation>
    <scope>NUCLEOTIDE SEQUENCE [LARGE SCALE GENOMIC DNA]</scope>
    <source>
        <strain evidence="2 3">XDB06</strain>
    </source>
</reference>
<name>A0A3E1K8F5_9GAMM</name>
<organism evidence="2 3">
    <name type="scientific">Wenzhouxiangella sediminis</name>
    <dbReference type="NCBI Taxonomy" id="1792836"/>
    <lineage>
        <taxon>Bacteria</taxon>
        <taxon>Pseudomonadati</taxon>
        <taxon>Pseudomonadota</taxon>
        <taxon>Gammaproteobacteria</taxon>
        <taxon>Chromatiales</taxon>
        <taxon>Wenzhouxiangellaceae</taxon>
        <taxon>Wenzhouxiangella</taxon>
    </lineage>
</organism>
<evidence type="ECO:0000313" key="3">
    <source>
        <dbReference type="Proteomes" id="UP000260351"/>
    </source>
</evidence>
<accession>A0A3E1K8F5</accession>
<evidence type="ECO:0000313" key="2">
    <source>
        <dbReference type="EMBL" id="RFF30257.1"/>
    </source>
</evidence>
<keyword evidence="1" id="KW-0732">Signal</keyword>
<comment type="caution">
    <text evidence="2">The sequence shown here is derived from an EMBL/GenBank/DDBJ whole genome shotgun (WGS) entry which is preliminary data.</text>
</comment>
<protein>
    <recommendedName>
        <fullName evidence="4">DUF3160 domain-containing protein</fullName>
    </recommendedName>
</protein>
<feature type="chain" id="PRO_5017626694" description="DUF3160 domain-containing protein" evidence="1">
    <location>
        <begin position="24"/>
        <end position="866"/>
    </location>
</feature>
<gene>
    <name evidence="2" type="ORF">DZC52_09265</name>
</gene>
<evidence type="ECO:0008006" key="4">
    <source>
        <dbReference type="Google" id="ProtNLM"/>
    </source>
</evidence>
<dbReference type="EMBL" id="QUZK01000037">
    <property type="protein sequence ID" value="RFF30257.1"/>
    <property type="molecule type" value="Genomic_DNA"/>
</dbReference>
<proteinExistence type="predicted"/>
<dbReference type="Proteomes" id="UP000260351">
    <property type="component" value="Unassembled WGS sequence"/>
</dbReference>
<feature type="signal peptide" evidence="1">
    <location>
        <begin position="1"/>
        <end position="23"/>
    </location>
</feature>
<sequence>MKSGLRSACLLLVLATLAGPAHAQPLPEDVLALHWHPATADRARNRTLAAAAWLERSGDPADWQQTVEAISLRLQPAMERIGPVRVSLGDGLMAWLVRQREVNLGQSGNGFPQPGLGGIGELLEAEHAAGELARKRVVAAYRAEAVWSRAAEALGEEAAAGIEAFWAPLLAELDGDAGNGSVAAHAREQAERVRALAAASSEAERIRIHDAVLLAEARHAWETGRLLDSVWSAFEALARLTQVDEPAGGIAAEWSTWLESIEGEQGAELRLVDVDLPVVMALLGDAADYLASPGHASQSAIAELADTYARLALFAPDLAFYLDQPVREGVRQVISTCNPDPLLVGPLPREVFERCARNLENMLAGDLGTEELVGGAQGPFAAEFLRRELGLVSWQRAAYLDGHLNWLLEAQCQPPEWINVLEWSLLADHLVRWVSQRPVFFTGSGWRDTVDRLAEQMRDQATAHAEWIDCVTGRGSSRRDPVVRLIARHRAALLDVENLLLEARSSFYENATRPGADIELDGPADQVTAYRPQDLVIGPCPEANTCGSRVALPVSRALLGLFPNAFLLADQVGMGELHLCYDQVRWVERSMEPARRSASRVANYFGRLSFDLVGTFAGEGDARTVFRYRLTDSETRHYLFGSADEAILGEDCPIERVGRSVASNLPEDHPGLVPNRLTYFTSTPTTPEAELLANWDQGAEWRDWFVTGRRVERVEAADPGDMEVAVQAELADLVNRRERQMVAPLINPPRSGDADPLVLAMSRVADTAALLRRMLELHYPRLIRQHAPIRSMLAGEAGLVTRDRVRLLRDQGVAASRMPELGLERAERLSSAWLDLPEALREQGQRAPEIDYSLERLSKLQREMGQ</sequence>
<evidence type="ECO:0000256" key="1">
    <source>
        <dbReference type="SAM" id="SignalP"/>
    </source>
</evidence>
<dbReference type="AlphaFoldDB" id="A0A3E1K8F5"/>